<evidence type="ECO:0008006" key="4">
    <source>
        <dbReference type="Google" id="ProtNLM"/>
    </source>
</evidence>
<dbReference type="Gene3D" id="3.30.420.10">
    <property type="entry name" value="Ribonuclease H-like superfamily/Ribonuclease H"/>
    <property type="match status" value="2"/>
</dbReference>
<proteinExistence type="predicted"/>
<dbReference type="Gramene" id="C.cajan_14625.t">
    <property type="protein sequence ID" value="C.cajan_14625.t"/>
    <property type="gene ID" value="C.cajan_14625"/>
</dbReference>
<keyword evidence="3" id="KW-1185">Reference proteome</keyword>
<dbReference type="InterPro" id="IPR012337">
    <property type="entry name" value="RNaseH-like_sf"/>
</dbReference>
<dbReference type="SUPFAM" id="SSF53098">
    <property type="entry name" value="Ribonuclease H-like"/>
    <property type="match status" value="1"/>
</dbReference>
<organism evidence="2 3">
    <name type="scientific">Cajanus cajan</name>
    <name type="common">Pigeon pea</name>
    <name type="synonym">Cajanus indicus</name>
    <dbReference type="NCBI Taxonomy" id="3821"/>
    <lineage>
        <taxon>Eukaryota</taxon>
        <taxon>Viridiplantae</taxon>
        <taxon>Streptophyta</taxon>
        <taxon>Embryophyta</taxon>
        <taxon>Tracheophyta</taxon>
        <taxon>Spermatophyta</taxon>
        <taxon>Magnoliopsida</taxon>
        <taxon>eudicotyledons</taxon>
        <taxon>Gunneridae</taxon>
        <taxon>Pentapetalae</taxon>
        <taxon>rosids</taxon>
        <taxon>fabids</taxon>
        <taxon>Fabales</taxon>
        <taxon>Fabaceae</taxon>
        <taxon>Papilionoideae</taxon>
        <taxon>50 kb inversion clade</taxon>
        <taxon>NPAAA clade</taxon>
        <taxon>indigoferoid/millettioid clade</taxon>
        <taxon>Phaseoleae</taxon>
        <taxon>Cajanus</taxon>
    </lineage>
</organism>
<gene>
    <name evidence="2" type="ORF">KK1_015055</name>
</gene>
<dbReference type="Proteomes" id="UP000075243">
    <property type="component" value="Chromosome 10"/>
</dbReference>
<dbReference type="GO" id="GO:0003676">
    <property type="term" value="F:nucleic acid binding"/>
    <property type="evidence" value="ECO:0007669"/>
    <property type="project" value="InterPro"/>
</dbReference>
<dbReference type="InterPro" id="IPR036397">
    <property type="entry name" value="RNaseH_sf"/>
</dbReference>
<accession>A0A151SXU0</accession>
<protein>
    <recommendedName>
        <fullName evidence="4">Gypsy retrotransposon integrase-like protein 1</fullName>
    </recommendedName>
</protein>
<evidence type="ECO:0000313" key="2">
    <source>
        <dbReference type="EMBL" id="KYP59619.1"/>
    </source>
</evidence>
<dbReference type="AlphaFoldDB" id="A0A151SXU0"/>
<feature type="compositionally biased region" description="Basic residues" evidence="1">
    <location>
        <begin position="81"/>
        <end position="90"/>
    </location>
</feature>
<feature type="compositionally biased region" description="Polar residues" evidence="1">
    <location>
        <begin position="106"/>
        <end position="119"/>
    </location>
</feature>
<dbReference type="EMBL" id="CM003612">
    <property type="protein sequence ID" value="KYP59619.1"/>
    <property type="molecule type" value="Genomic_DNA"/>
</dbReference>
<evidence type="ECO:0000313" key="3">
    <source>
        <dbReference type="Proteomes" id="UP000075243"/>
    </source>
</evidence>
<sequence length="134" mass="15350">MDILEPFPPAKGQLKFLLVAINYFTKWIEACPLAKITTENVQSILWAYHCTPQSTTQETPYRLTYGADAMIPVEVGETSHQRRFQKRAKRSGVSNRPRLGRRAQRRSSNPQRSLQTPSFPKIQQVSAKSYLTKI</sequence>
<feature type="region of interest" description="Disordered" evidence="1">
    <location>
        <begin position="77"/>
        <end position="119"/>
    </location>
</feature>
<name>A0A151SXU0_CAJCA</name>
<evidence type="ECO:0000256" key="1">
    <source>
        <dbReference type="SAM" id="MobiDB-lite"/>
    </source>
</evidence>
<reference evidence="2 3" key="1">
    <citation type="journal article" date="2012" name="Nat. Biotechnol.">
        <title>Draft genome sequence of pigeonpea (Cajanus cajan), an orphan legume crop of resource-poor farmers.</title>
        <authorList>
            <person name="Varshney R.K."/>
            <person name="Chen W."/>
            <person name="Li Y."/>
            <person name="Bharti A.K."/>
            <person name="Saxena R.K."/>
            <person name="Schlueter J.A."/>
            <person name="Donoghue M.T."/>
            <person name="Azam S."/>
            <person name="Fan G."/>
            <person name="Whaley A.M."/>
            <person name="Farmer A.D."/>
            <person name="Sheridan J."/>
            <person name="Iwata A."/>
            <person name="Tuteja R."/>
            <person name="Penmetsa R.V."/>
            <person name="Wu W."/>
            <person name="Upadhyaya H.D."/>
            <person name="Yang S.P."/>
            <person name="Shah T."/>
            <person name="Saxena K.B."/>
            <person name="Michael T."/>
            <person name="McCombie W.R."/>
            <person name="Yang B."/>
            <person name="Zhang G."/>
            <person name="Yang H."/>
            <person name="Wang J."/>
            <person name="Spillane C."/>
            <person name="Cook D.R."/>
            <person name="May G.D."/>
            <person name="Xu X."/>
            <person name="Jackson S.A."/>
        </authorList>
    </citation>
    <scope>NUCLEOTIDE SEQUENCE [LARGE SCALE GENOMIC DNA]</scope>
    <source>
        <strain evidence="3">cv. Asha</strain>
    </source>
</reference>